<evidence type="ECO:0000256" key="6">
    <source>
        <dbReference type="ARBA" id="ARBA00022771"/>
    </source>
</evidence>
<dbReference type="GO" id="GO:0003682">
    <property type="term" value="F:chromatin binding"/>
    <property type="evidence" value="ECO:0007669"/>
    <property type="project" value="TreeGrafter"/>
</dbReference>
<evidence type="ECO:0000259" key="15">
    <source>
        <dbReference type="PROSITE" id="PS51726"/>
    </source>
</evidence>
<feature type="domain" description="MYST-type HAT" evidence="15">
    <location>
        <begin position="473"/>
        <end position="750"/>
    </location>
</feature>
<evidence type="ECO:0000256" key="7">
    <source>
        <dbReference type="ARBA" id="ARBA00022833"/>
    </source>
</evidence>
<feature type="region of interest" description="Disordered" evidence="14">
    <location>
        <begin position="1"/>
        <end position="25"/>
    </location>
</feature>
<feature type="region of interest" description="Disordered" evidence="14">
    <location>
        <begin position="1001"/>
        <end position="1053"/>
    </location>
</feature>
<comment type="catalytic activity">
    <reaction evidence="13">
        <text>L-lysyl-[protein] + acetyl-CoA = N(6)-acetyl-L-lysyl-[protein] + CoA + H(+)</text>
        <dbReference type="Rhea" id="RHEA:45948"/>
        <dbReference type="Rhea" id="RHEA-COMP:9752"/>
        <dbReference type="Rhea" id="RHEA-COMP:10731"/>
        <dbReference type="ChEBI" id="CHEBI:15378"/>
        <dbReference type="ChEBI" id="CHEBI:29969"/>
        <dbReference type="ChEBI" id="CHEBI:57287"/>
        <dbReference type="ChEBI" id="CHEBI:57288"/>
        <dbReference type="ChEBI" id="CHEBI:61930"/>
        <dbReference type="EC" id="2.3.1.48"/>
    </reaction>
</comment>
<evidence type="ECO:0000256" key="13">
    <source>
        <dbReference type="RuleBase" id="RU361211"/>
    </source>
</evidence>
<accession>A0A383UNB8</accession>
<dbReference type="AlphaFoldDB" id="A0A383UNB8"/>
<evidence type="ECO:0000256" key="12">
    <source>
        <dbReference type="PIRSR" id="PIRSR602717-51"/>
    </source>
</evidence>
<dbReference type="Pfam" id="PF01853">
    <property type="entry name" value="MOZ_SAS"/>
    <property type="match status" value="1"/>
</dbReference>
<dbReference type="VEuPathDB" id="FungiDB:BLGHR1_11589"/>
<feature type="active site" description="Proton donor/acceptor" evidence="12">
    <location>
        <position position="649"/>
    </location>
</feature>
<feature type="compositionally biased region" description="Polar residues" evidence="14">
    <location>
        <begin position="876"/>
        <end position="885"/>
    </location>
</feature>
<evidence type="ECO:0000256" key="4">
    <source>
        <dbReference type="ARBA" id="ARBA00022679"/>
    </source>
</evidence>
<feature type="compositionally biased region" description="Polar residues" evidence="14">
    <location>
        <begin position="1"/>
        <end position="16"/>
    </location>
</feature>
<feature type="compositionally biased region" description="Basic residues" evidence="14">
    <location>
        <begin position="68"/>
        <end position="81"/>
    </location>
</feature>
<keyword evidence="10 13" id="KW-0539">Nucleus</keyword>
<protein>
    <recommendedName>
        <fullName evidence="3 13">Histone acetyltransferase</fullName>
        <ecNumber evidence="3 13">2.3.1.48</ecNumber>
    </recommendedName>
</protein>
<dbReference type="InterPro" id="IPR050603">
    <property type="entry name" value="MYST_HAT"/>
</dbReference>
<keyword evidence="8" id="KW-0156">Chromatin regulator</keyword>
<feature type="compositionally biased region" description="Basic and acidic residues" evidence="14">
    <location>
        <begin position="295"/>
        <end position="314"/>
    </location>
</feature>
<evidence type="ECO:0000256" key="2">
    <source>
        <dbReference type="ARBA" id="ARBA00010107"/>
    </source>
</evidence>
<feature type="compositionally biased region" description="Low complexity" evidence="14">
    <location>
        <begin position="859"/>
        <end position="875"/>
    </location>
</feature>
<organism evidence="16 17">
    <name type="scientific">Blumeria hordei</name>
    <name type="common">Barley powdery mildew</name>
    <name type="synonym">Blumeria graminis f. sp. hordei</name>
    <dbReference type="NCBI Taxonomy" id="2867405"/>
    <lineage>
        <taxon>Eukaryota</taxon>
        <taxon>Fungi</taxon>
        <taxon>Dikarya</taxon>
        <taxon>Ascomycota</taxon>
        <taxon>Pezizomycotina</taxon>
        <taxon>Leotiomycetes</taxon>
        <taxon>Erysiphales</taxon>
        <taxon>Erysiphaceae</taxon>
        <taxon>Blumeria</taxon>
    </lineage>
</organism>
<feature type="region of interest" description="Disordered" evidence="14">
    <location>
        <begin position="854"/>
        <end position="888"/>
    </location>
</feature>
<dbReference type="FunFam" id="3.40.630.30:FF:000001">
    <property type="entry name" value="Histone acetyltransferase"/>
    <property type="match status" value="1"/>
</dbReference>
<evidence type="ECO:0000313" key="16">
    <source>
        <dbReference type="EMBL" id="SZF00840.1"/>
    </source>
</evidence>
<evidence type="ECO:0000256" key="11">
    <source>
        <dbReference type="ARBA" id="ARBA00045805"/>
    </source>
</evidence>
<feature type="compositionally biased region" description="Basic and acidic residues" evidence="14">
    <location>
        <begin position="82"/>
        <end position="95"/>
    </location>
</feature>
<proteinExistence type="inferred from homology"/>
<dbReference type="EMBL" id="UNSH01000028">
    <property type="protein sequence ID" value="SZF00840.1"/>
    <property type="molecule type" value="Genomic_DNA"/>
</dbReference>
<dbReference type="GO" id="GO:0004402">
    <property type="term" value="F:histone acetyltransferase activity"/>
    <property type="evidence" value="ECO:0007669"/>
    <property type="project" value="InterPro"/>
</dbReference>
<feature type="compositionally biased region" description="Acidic residues" evidence="14">
    <location>
        <begin position="111"/>
        <end position="134"/>
    </location>
</feature>
<dbReference type="SUPFAM" id="SSF55729">
    <property type="entry name" value="Acyl-CoA N-acyltransferases (Nat)"/>
    <property type="match status" value="1"/>
</dbReference>
<dbReference type="InterPro" id="IPR036388">
    <property type="entry name" value="WH-like_DNA-bd_sf"/>
</dbReference>
<sequence length="1053" mass="119718">MATAIQTGERVSSVMPTSEDDAEYEEDDEIIIPMHEADMNWDKNQHCGDALEISIENDTEDQDNARSSRAKKLPINRKVKRNRQDEEGEKPRAVKIEPGCEEQNSESTDAASDEDDETVLEDESNNSTDVDMEEQWVPTAEEDEELVNPNRCIFCYQDEDNDPGEEFELYLACEVCGDNVTDTWYCPDCVSNNLIPNTSSPNHHLSARKLVSRHKNCSEHIPSRREQTQTKWNSSNDRLIPIDNRNLFQEKEQKTSDIGSIIYSGKESKKSNSGKQLSPAYVKAHDLGGKSSARSRNESEQTRSNEEISLNDEAKEVGKLELQRATRSSRVKPSSSQTYVKILEKSATSLKIAIKLDAGQTEHRMQQSSQPKKKAHHSNEFCKIPTPTLEPETHSQPFYSFHDRELDESKTKPYGGILTEEQADTLFTLPKPEHRRLFDEARQRAEQDWKVRVTAAAESAALSGVKRTRKISGPASQIEYIEFGDFQIDIWYAAPYPEEYSRNKALFICEFCLKYMESDIVAWRHTTKCPWKNPPGDEIYRDGQVAVFEVDGRKNPLYCQNLCLLAKLFLGSKTLYYDVEPFLFYVMTEYDEYGCHFVGYFSKEKRPSSFNNVSCILVLPIHQRKGYGHLLIDFSYLLTRVEKKTGSPEKPLSDMGLVSYRSYWRLVLCTYLQDFKPGDKIPSIRKISNDLGLTPDDVISALDALGALIRDPITGTYAIKIRPEYYREVVQKYDSKKYVKLNPKALFWTPYIMGRGNLAIFERSLPINKMSSQVDDKIEMIESHYDKKGDIPFYSGAHSNSDENNESADKLCSEDSIHIRLPETPQFRPCGTTASNLSYFDAAATIPATRFEVFPPLPGSRTRTVPRTSRPATSRQKSSLSISTKPTHRRLKELSPFSPSETAKKIQKVSREPARLFRQTSKKIDIHSNLESWCEHPPKSGQKSFLNHSSLNNDRKDCATDNEEKGIQDSDVIVQEATHSPDEDAIIFDIPTVRKRRHFDLTRGPSLGKPNLESESIGSSRSKDCTEDHKMEDAPQVVGDLDMVKPPAHENAS</sequence>
<feature type="region of interest" description="Disordered" evidence="14">
    <location>
        <begin position="216"/>
        <end position="238"/>
    </location>
</feature>
<dbReference type="PANTHER" id="PTHR10615:SF161">
    <property type="entry name" value="HISTONE ACETYLTRANSFERASE KAT7"/>
    <property type="match status" value="1"/>
</dbReference>
<keyword evidence="4" id="KW-0808">Transferase</keyword>
<feature type="region of interest" description="Disordered" evidence="14">
    <location>
        <begin position="52"/>
        <end position="134"/>
    </location>
</feature>
<keyword evidence="9" id="KW-0007">Acetylation</keyword>
<evidence type="ECO:0000256" key="10">
    <source>
        <dbReference type="ARBA" id="ARBA00023242"/>
    </source>
</evidence>
<keyword evidence="5" id="KW-0479">Metal-binding</keyword>
<keyword evidence="7" id="KW-0862">Zinc</keyword>
<evidence type="ECO:0000256" key="3">
    <source>
        <dbReference type="ARBA" id="ARBA00013184"/>
    </source>
</evidence>
<dbReference type="InterPro" id="IPR040706">
    <property type="entry name" value="Zf-MYST"/>
</dbReference>
<evidence type="ECO:0000256" key="14">
    <source>
        <dbReference type="SAM" id="MobiDB-lite"/>
    </source>
</evidence>
<dbReference type="InterPro" id="IPR002717">
    <property type="entry name" value="HAT_MYST-type"/>
</dbReference>
<dbReference type="GO" id="GO:0006357">
    <property type="term" value="P:regulation of transcription by RNA polymerase II"/>
    <property type="evidence" value="ECO:0007669"/>
    <property type="project" value="TreeGrafter"/>
</dbReference>
<dbReference type="GO" id="GO:1990467">
    <property type="term" value="C:NuA3a histone acetyltransferase complex"/>
    <property type="evidence" value="ECO:0007669"/>
    <property type="project" value="TreeGrafter"/>
</dbReference>
<evidence type="ECO:0000256" key="5">
    <source>
        <dbReference type="ARBA" id="ARBA00022723"/>
    </source>
</evidence>
<gene>
    <name evidence="16" type="ORF">BLGHR1_11589</name>
</gene>
<keyword evidence="6" id="KW-0863">Zinc-finger</keyword>
<feature type="compositionally biased region" description="Basic and acidic residues" evidence="14">
    <location>
        <begin position="1021"/>
        <end position="1033"/>
    </location>
</feature>
<dbReference type="InterPro" id="IPR016181">
    <property type="entry name" value="Acyl_CoA_acyltransferase"/>
</dbReference>
<evidence type="ECO:0000256" key="9">
    <source>
        <dbReference type="ARBA" id="ARBA00022990"/>
    </source>
</evidence>
<dbReference type="GO" id="GO:0005634">
    <property type="term" value="C:nucleus"/>
    <property type="evidence" value="ECO:0007669"/>
    <property type="project" value="UniProtKB-SubCell"/>
</dbReference>
<dbReference type="Pfam" id="PF17772">
    <property type="entry name" value="zf-MYST"/>
    <property type="match status" value="1"/>
</dbReference>
<evidence type="ECO:0000256" key="1">
    <source>
        <dbReference type="ARBA" id="ARBA00004123"/>
    </source>
</evidence>
<feature type="compositionally biased region" description="Basic and acidic residues" evidence="14">
    <location>
        <begin position="216"/>
        <end position="228"/>
    </location>
</feature>
<evidence type="ECO:0000313" key="17">
    <source>
        <dbReference type="Proteomes" id="UP000275772"/>
    </source>
</evidence>
<dbReference type="GO" id="GO:0031507">
    <property type="term" value="P:heterochromatin formation"/>
    <property type="evidence" value="ECO:0007669"/>
    <property type="project" value="UniProtKB-ARBA"/>
</dbReference>
<comment type="similarity">
    <text evidence="2 13">Belongs to the MYST (SAS/MOZ) family.</text>
</comment>
<dbReference type="FunFam" id="3.30.60.60:FF:000001">
    <property type="entry name" value="Histone acetyltransferase"/>
    <property type="match status" value="1"/>
</dbReference>
<dbReference type="Proteomes" id="UP000275772">
    <property type="component" value="Unassembled WGS sequence"/>
</dbReference>
<dbReference type="PANTHER" id="PTHR10615">
    <property type="entry name" value="HISTONE ACETYLTRANSFERASE"/>
    <property type="match status" value="1"/>
</dbReference>
<dbReference type="EC" id="2.3.1.48" evidence="3 13"/>
<dbReference type="Gene3D" id="1.10.10.10">
    <property type="entry name" value="Winged helix-like DNA-binding domain superfamily/Winged helix DNA-binding domain"/>
    <property type="match status" value="1"/>
</dbReference>
<name>A0A383UNB8_BLUHO</name>
<dbReference type="Gene3D" id="3.40.630.30">
    <property type="match status" value="1"/>
</dbReference>
<dbReference type="Gene3D" id="3.30.60.60">
    <property type="entry name" value="N-acetyl transferase-like"/>
    <property type="match status" value="1"/>
</dbReference>
<reference evidence="16 17" key="1">
    <citation type="submission" date="2017-11" db="EMBL/GenBank/DDBJ databases">
        <authorList>
            <person name="Kracher B."/>
        </authorList>
    </citation>
    <scope>NUCLEOTIDE SEQUENCE [LARGE SCALE GENOMIC DNA]</scope>
    <source>
        <strain evidence="16 17">RACE1</strain>
    </source>
</reference>
<dbReference type="PROSITE" id="PS51726">
    <property type="entry name" value="MYST_HAT"/>
    <property type="match status" value="1"/>
</dbReference>
<dbReference type="GO" id="GO:0003712">
    <property type="term" value="F:transcription coregulator activity"/>
    <property type="evidence" value="ECO:0007669"/>
    <property type="project" value="TreeGrafter"/>
</dbReference>
<comment type="subcellular location">
    <subcellularLocation>
        <location evidence="1 13">Nucleus</location>
    </subcellularLocation>
</comment>
<feature type="region of interest" description="Disordered" evidence="14">
    <location>
        <begin position="286"/>
        <end position="314"/>
    </location>
</feature>
<dbReference type="GO" id="GO:0008270">
    <property type="term" value="F:zinc ion binding"/>
    <property type="evidence" value="ECO:0007669"/>
    <property type="project" value="UniProtKB-KW"/>
</dbReference>
<evidence type="ECO:0000256" key="8">
    <source>
        <dbReference type="ARBA" id="ARBA00022853"/>
    </source>
</evidence>
<comment type="function">
    <text evidence="11">Catalytic component of the NuA4 histone acetyltransferase (HAT) complex which is involved in epigenetic transcriptional activation of selected genes principally by acetylation of nucleosomal histones H4, H3, H2B, H2A and H2A variant H2A.Z. Acetylates histone H4 to form H4K5ac, H4K8ac, H4K12ac and H4K16ac, histone H3 to form H3K14ac, and histone H2A to form H2AK4ac and H2AK7ac. The NuA4 complex is involved in the DNA damage response and is required for chromosome segregation. The NuA4 complex plays a direct role in repair of DNA double-strand breaks (DSBs) through homologous recombination. Recruitment to promoters depends on H3K4me. Also acetylates non-histone proteins. In addition to protein acetyltransferase, can use different acyl-CoA substrates, such as 2-hydroxyisobutanoyl-CoA (2-hydroxyisobutyryl-CoA) or (2E)-butenoyl-CoA (crotonyl-CoA), and is able to mediate protein 2-hydroxyisobutyrylation and crotonylation, respectively.</text>
</comment>